<evidence type="ECO:0000256" key="1">
    <source>
        <dbReference type="SAM" id="MobiDB-lite"/>
    </source>
</evidence>
<feature type="region of interest" description="Disordered" evidence="1">
    <location>
        <begin position="772"/>
        <end position="800"/>
    </location>
</feature>
<feature type="compositionally biased region" description="Basic and acidic residues" evidence="1">
    <location>
        <begin position="511"/>
        <end position="525"/>
    </location>
</feature>
<evidence type="ECO:0000313" key="2">
    <source>
        <dbReference type="EMBL" id="KAJ8873268.1"/>
    </source>
</evidence>
<organism evidence="2 3">
    <name type="scientific">Dryococelus australis</name>
    <dbReference type="NCBI Taxonomy" id="614101"/>
    <lineage>
        <taxon>Eukaryota</taxon>
        <taxon>Metazoa</taxon>
        <taxon>Ecdysozoa</taxon>
        <taxon>Arthropoda</taxon>
        <taxon>Hexapoda</taxon>
        <taxon>Insecta</taxon>
        <taxon>Pterygota</taxon>
        <taxon>Neoptera</taxon>
        <taxon>Polyneoptera</taxon>
        <taxon>Phasmatodea</taxon>
        <taxon>Verophasmatodea</taxon>
        <taxon>Anareolatae</taxon>
        <taxon>Phasmatidae</taxon>
        <taxon>Eurycanthinae</taxon>
        <taxon>Dryococelus</taxon>
    </lineage>
</organism>
<feature type="region of interest" description="Disordered" evidence="1">
    <location>
        <begin position="154"/>
        <end position="176"/>
    </location>
</feature>
<reference evidence="2 3" key="1">
    <citation type="submission" date="2023-02" db="EMBL/GenBank/DDBJ databases">
        <title>LHISI_Scaffold_Assembly.</title>
        <authorList>
            <person name="Stuart O.P."/>
            <person name="Cleave R."/>
            <person name="Magrath M.J.L."/>
            <person name="Mikheyev A.S."/>
        </authorList>
    </citation>
    <scope>NUCLEOTIDE SEQUENCE [LARGE SCALE GENOMIC DNA]</scope>
    <source>
        <strain evidence="2">Daus_M_001</strain>
        <tissue evidence="2">Leg muscle</tissue>
    </source>
</reference>
<comment type="caution">
    <text evidence="2">The sequence shown here is derived from an EMBL/GenBank/DDBJ whole genome shotgun (WGS) entry which is preliminary data.</text>
</comment>
<feature type="region of interest" description="Disordered" evidence="1">
    <location>
        <begin position="511"/>
        <end position="530"/>
    </location>
</feature>
<evidence type="ECO:0000313" key="3">
    <source>
        <dbReference type="Proteomes" id="UP001159363"/>
    </source>
</evidence>
<keyword evidence="3" id="KW-1185">Reference proteome</keyword>
<sequence length="840" mass="93969">MHCEYLQVTSVVNLTFDSHGSRPDKTRSLNTLVVGSKSETCVCHCLDVGGKIFRQASCTVELWPTGEFWRNSCLDWGEHAARTYTRILIKLTQAGGTWPLVIDLQFRASHARERRLGAPGATPAAGRSAWRRRHIAGAAPPRARIHTHTLAHTSTEVRRATGRPTSRAPALSPAGCRGGRGAAVPCHWPSASSPSPPLSPLQACWTSRTLTHCPPRLHPIHAKLGQARYWSGETWAALTIEFLRADEGEERCVRNSAGMQGWGDTGAIRENSPTHGIVLHDSRMRASEGDSIGESNLVCLGVGEHTNHYITAVITNFWCLNNSRFHVREAIIQRVVCACYVCDLAGNLSLMIQSIGCSRGSTVAERLARSPPTKANRVQSPAASPGFHKWESCRMMPLIGRCHRGSPVSPASSFRHRSIFTSITLVGSQDLANPRHLLVDERETWSFITIGQCAIHDDSRIASVNISVLKDCVFPPSPSPSNGWGRWRGMERCMHRKCRNARTGETADLRENRPTSGIVRDDSHWRTSGSDQAEDWTRFALVGGEQSNRSANTPLFYKQSERWRQNQRTLQARCSIEYSHPQVTILLELIRRIRFILSNYHRMSGARKRSRALGKGIEMGDRGLRLEARPALSFVLARRDEDARRWSVPSSVIRLQTLAFISHDSDVLRADEGEARRVCISVGLQGERPRWESNPVSPWWEGSCLTATLPRPRLRYNQEMVRAPSCYRLWTWDTPARVTGGKPSDVTRTRTQGENGSVPECKWEWDGISLRKRADKQHSPPRSHMRKSKMRPHRESNPVCHRGRQCRTIGLASPWFLSDDRVFEAGLVVVVAGYACPGRS</sequence>
<gene>
    <name evidence="2" type="ORF">PR048_026902</name>
</gene>
<protein>
    <submittedName>
        <fullName evidence="2">Uncharacterized protein</fullName>
    </submittedName>
</protein>
<name>A0ABQ9GMN4_9NEOP</name>
<proteinExistence type="predicted"/>
<dbReference type="Proteomes" id="UP001159363">
    <property type="component" value="Chromosome 10"/>
</dbReference>
<accession>A0ABQ9GMN4</accession>
<feature type="compositionally biased region" description="Basic residues" evidence="1">
    <location>
        <begin position="772"/>
        <end position="792"/>
    </location>
</feature>
<dbReference type="EMBL" id="JARBHB010000011">
    <property type="protein sequence ID" value="KAJ8873268.1"/>
    <property type="molecule type" value="Genomic_DNA"/>
</dbReference>